<dbReference type="EMBL" id="BMVB01000015">
    <property type="protein sequence ID" value="GHC60677.1"/>
    <property type="molecule type" value="Genomic_DNA"/>
</dbReference>
<sequence length="151" mass="15526">MGTRPGTRRGVAALGTALGAALVLALAGCDSDSQGRTRAERETATAYVDALNARDADALAALGRPGREGAAEDARGIVAERGGQGLKVTGMDVTHEFGPDFADVAITATDGRGRDHRERLALERDGKTWYVPLGRKAGGTPKPSSGTSRPG</sequence>
<name>A0A918TVF4_STRCJ</name>
<gene>
    <name evidence="3" type="ORF">GCM10010507_42100</name>
</gene>
<feature type="chain" id="PRO_5039703262" description="Lipoprotein" evidence="2">
    <location>
        <begin position="28"/>
        <end position="151"/>
    </location>
</feature>
<evidence type="ECO:0000313" key="4">
    <source>
        <dbReference type="Proteomes" id="UP000646244"/>
    </source>
</evidence>
<evidence type="ECO:0000313" key="3">
    <source>
        <dbReference type="EMBL" id="GHC60677.1"/>
    </source>
</evidence>
<accession>A0A918TVF4</accession>
<protein>
    <recommendedName>
        <fullName evidence="5">Lipoprotein</fullName>
    </recommendedName>
</protein>
<organism evidence="3 4">
    <name type="scientific">Streptomyces cinnamoneus</name>
    <name type="common">Streptoverticillium cinnamoneum</name>
    <dbReference type="NCBI Taxonomy" id="53446"/>
    <lineage>
        <taxon>Bacteria</taxon>
        <taxon>Bacillati</taxon>
        <taxon>Actinomycetota</taxon>
        <taxon>Actinomycetes</taxon>
        <taxon>Kitasatosporales</taxon>
        <taxon>Streptomycetaceae</taxon>
        <taxon>Streptomyces</taxon>
        <taxon>Streptomyces cinnamoneus group</taxon>
    </lineage>
</organism>
<proteinExistence type="predicted"/>
<comment type="caution">
    <text evidence="3">The sequence shown here is derived from an EMBL/GenBank/DDBJ whole genome shotgun (WGS) entry which is preliminary data.</text>
</comment>
<evidence type="ECO:0000256" key="1">
    <source>
        <dbReference type="SAM" id="MobiDB-lite"/>
    </source>
</evidence>
<dbReference type="RefSeq" id="WP_190111406.1">
    <property type="nucleotide sequence ID" value="NZ_BMVB01000015.1"/>
</dbReference>
<reference evidence="3" key="1">
    <citation type="journal article" date="2014" name="Int. J. Syst. Evol. Microbiol.">
        <title>Complete genome sequence of Corynebacterium casei LMG S-19264T (=DSM 44701T), isolated from a smear-ripened cheese.</title>
        <authorList>
            <consortium name="US DOE Joint Genome Institute (JGI-PGF)"/>
            <person name="Walter F."/>
            <person name="Albersmeier A."/>
            <person name="Kalinowski J."/>
            <person name="Ruckert C."/>
        </authorList>
    </citation>
    <scope>NUCLEOTIDE SEQUENCE</scope>
    <source>
        <strain evidence="3">JCM 4633</strain>
    </source>
</reference>
<feature type="signal peptide" evidence="2">
    <location>
        <begin position="1"/>
        <end position="27"/>
    </location>
</feature>
<evidence type="ECO:0000256" key="2">
    <source>
        <dbReference type="SAM" id="SignalP"/>
    </source>
</evidence>
<evidence type="ECO:0008006" key="5">
    <source>
        <dbReference type="Google" id="ProtNLM"/>
    </source>
</evidence>
<reference evidence="3" key="2">
    <citation type="submission" date="2020-09" db="EMBL/GenBank/DDBJ databases">
        <authorList>
            <person name="Sun Q."/>
            <person name="Ohkuma M."/>
        </authorList>
    </citation>
    <scope>NUCLEOTIDE SEQUENCE</scope>
    <source>
        <strain evidence="3">JCM 4633</strain>
    </source>
</reference>
<dbReference type="Proteomes" id="UP000646244">
    <property type="component" value="Unassembled WGS sequence"/>
</dbReference>
<dbReference type="AlphaFoldDB" id="A0A918TVF4"/>
<feature type="region of interest" description="Disordered" evidence="1">
    <location>
        <begin position="131"/>
        <end position="151"/>
    </location>
</feature>
<feature type="compositionally biased region" description="Polar residues" evidence="1">
    <location>
        <begin position="142"/>
        <end position="151"/>
    </location>
</feature>
<dbReference type="PROSITE" id="PS51257">
    <property type="entry name" value="PROKAR_LIPOPROTEIN"/>
    <property type="match status" value="1"/>
</dbReference>
<keyword evidence="2" id="KW-0732">Signal</keyword>